<keyword evidence="15" id="KW-1185">Reference proteome</keyword>
<keyword evidence="10" id="KW-0902">Two-component regulatory system</keyword>
<keyword evidence="8" id="KW-0418">Kinase</keyword>
<dbReference type="InterPro" id="IPR050398">
    <property type="entry name" value="HssS/ArlS-like"/>
</dbReference>
<evidence type="ECO:0000256" key="7">
    <source>
        <dbReference type="ARBA" id="ARBA00022741"/>
    </source>
</evidence>
<keyword evidence="4" id="KW-1003">Cell membrane</keyword>
<accession>A0ABR5AK13</accession>
<comment type="subcellular location">
    <subcellularLocation>
        <location evidence="2">Cell membrane</location>
        <topology evidence="2">Multi-pass membrane protein</topology>
    </subcellularLocation>
</comment>
<evidence type="ECO:0000256" key="5">
    <source>
        <dbReference type="ARBA" id="ARBA00022553"/>
    </source>
</evidence>
<evidence type="ECO:0000256" key="11">
    <source>
        <dbReference type="ARBA" id="ARBA00023136"/>
    </source>
</evidence>
<evidence type="ECO:0000313" key="14">
    <source>
        <dbReference type="EMBL" id="KIL41384.1"/>
    </source>
</evidence>
<evidence type="ECO:0000256" key="6">
    <source>
        <dbReference type="ARBA" id="ARBA00022679"/>
    </source>
</evidence>
<evidence type="ECO:0000256" key="8">
    <source>
        <dbReference type="ARBA" id="ARBA00022777"/>
    </source>
</evidence>
<keyword evidence="11 12" id="KW-0472">Membrane</keyword>
<evidence type="ECO:0000256" key="2">
    <source>
        <dbReference type="ARBA" id="ARBA00004651"/>
    </source>
</evidence>
<dbReference type="CDD" id="cd06225">
    <property type="entry name" value="HAMP"/>
    <property type="match status" value="1"/>
</dbReference>
<sequence>MRNFRLQHRIFLYFSLLIIMSTILFGYYAYQANVRTAEDNFTSAVKATMTQAANGLEGVLNEAEKQANLFAASYAVQESLSDDPASVVQQYDRYLNMERVVNAYEKNYDSFAIRLFLDRPRRFMNDGIRYFDASALKGEEDAGFLFRRNSATYWELSPAPADGAQGGSLLSVYRSIFSLSDISTYQGTVAFDLKPKAFAAAINGVKLPDNRRLYLFDDKGRGLYDSGDGGEQAALPGKTTMNRIRQKAEGSFQVEMAGGSQLLVYERLRQYPIYMAVYIPLSDISNRSKTILYQFIWVMIAVLTLTFAVAYGISRGVTRRLKRLMNAMGQVESHEFNIQVPTDRSDEIGILTRKFNWMIERIRLLIEDVYKSNYEKKAAELKLLQAQINPHFCTTRSTACIGLRSSTKLPTSAIWSAIYPTFSASASMWTTAPRWERS</sequence>
<evidence type="ECO:0000256" key="10">
    <source>
        <dbReference type="ARBA" id="ARBA00023012"/>
    </source>
</evidence>
<dbReference type="EMBL" id="JXAK01000009">
    <property type="protein sequence ID" value="KIL41384.1"/>
    <property type="molecule type" value="Genomic_DNA"/>
</dbReference>
<keyword evidence="12" id="KW-0812">Transmembrane</keyword>
<dbReference type="SUPFAM" id="SSF158472">
    <property type="entry name" value="HAMP domain-like"/>
    <property type="match status" value="1"/>
</dbReference>
<feature type="domain" description="HAMP" evidence="13">
    <location>
        <begin position="315"/>
        <end position="367"/>
    </location>
</feature>
<protein>
    <recommendedName>
        <fullName evidence="3">histidine kinase</fullName>
        <ecNumber evidence="3">2.7.13.3</ecNumber>
    </recommendedName>
</protein>
<gene>
    <name evidence="14" type="ORF">SD70_06940</name>
</gene>
<comment type="caution">
    <text evidence="14">The sequence shown here is derived from an EMBL/GenBank/DDBJ whole genome shotgun (WGS) entry which is preliminary data.</text>
</comment>
<dbReference type="InterPro" id="IPR003660">
    <property type="entry name" value="HAMP_dom"/>
</dbReference>
<keyword evidence="12" id="KW-1133">Transmembrane helix</keyword>
<keyword evidence="7" id="KW-0547">Nucleotide-binding</keyword>
<evidence type="ECO:0000256" key="4">
    <source>
        <dbReference type="ARBA" id="ARBA00022475"/>
    </source>
</evidence>
<proteinExistence type="predicted"/>
<evidence type="ECO:0000256" key="9">
    <source>
        <dbReference type="ARBA" id="ARBA00022840"/>
    </source>
</evidence>
<keyword evidence="6" id="KW-0808">Transferase</keyword>
<feature type="transmembrane region" description="Helical" evidence="12">
    <location>
        <begin position="291"/>
        <end position="313"/>
    </location>
</feature>
<evidence type="ECO:0000313" key="15">
    <source>
        <dbReference type="Proteomes" id="UP000031967"/>
    </source>
</evidence>
<organism evidence="14 15">
    <name type="scientific">Gordoniibacillus kamchatkensis</name>
    <dbReference type="NCBI Taxonomy" id="1590651"/>
    <lineage>
        <taxon>Bacteria</taxon>
        <taxon>Bacillati</taxon>
        <taxon>Bacillota</taxon>
        <taxon>Bacilli</taxon>
        <taxon>Bacillales</taxon>
        <taxon>Paenibacillaceae</taxon>
        <taxon>Gordoniibacillus</taxon>
    </lineage>
</organism>
<dbReference type="Pfam" id="PF00672">
    <property type="entry name" value="HAMP"/>
    <property type="match status" value="1"/>
</dbReference>
<reference evidence="14 15" key="1">
    <citation type="submission" date="2014-12" db="EMBL/GenBank/DDBJ databases">
        <title>Draft genome sequence of Paenibacillus kamchatkensis strain B-2647.</title>
        <authorList>
            <person name="Karlyshev A.V."/>
            <person name="Kudryashova E.B."/>
        </authorList>
    </citation>
    <scope>NUCLEOTIDE SEQUENCE [LARGE SCALE GENOMIC DNA]</scope>
    <source>
        <strain evidence="14 15">VKM B-2647</strain>
    </source>
</reference>
<dbReference type="PROSITE" id="PS50885">
    <property type="entry name" value="HAMP"/>
    <property type="match status" value="1"/>
</dbReference>
<dbReference type="Gene3D" id="6.10.340.10">
    <property type="match status" value="1"/>
</dbReference>
<name>A0ABR5AK13_9BACL</name>
<dbReference type="SMART" id="SM00304">
    <property type="entry name" value="HAMP"/>
    <property type="match status" value="1"/>
</dbReference>
<evidence type="ECO:0000259" key="13">
    <source>
        <dbReference type="PROSITE" id="PS50885"/>
    </source>
</evidence>
<dbReference type="EC" id="2.7.13.3" evidence="3"/>
<keyword evidence="5" id="KW-0597">Phosphoprotein</keyword>
<evidence type="ECO:0000256" key="1">
    <source>
        <dbReference type="ARBA" id="ARBA00000085"/>
    </source>
</evidence>
<feature type="transmembrane region" description="Helical" evidence="12">
    <location>
        <begin position="12"/>
        <end position="30"/>
    </location>
</feature>
<dbReference type="Proteomes" id="UP000031967">
    <property type="component" value="Unassembled WGS sequence"/>
</dbReference>
<keyword evidence="9" id="KW-0067">ATP-binding</keyword>
<dbReference type="PANTHER" id="PTHR45528:SF1">
    <property type="entry name" value="SENSOR HISTIDINE KINASE CPXA"/>
    <property type="match status" value="1"/>
</dbReference>
<evidence type="ECO:0000256" key="12">
    <source>
        <dbReference type="SAM" id="Phobius"/>
    </source>
</evidence>
<dbReference type="PANTHER" id="PTHR45528">
    <property type="entry name" value="SENSOR HISTIDINE KINASE CPXA"/>
    <property type="match status" value="1"/>
</dbReference>
<comment type="catalytic activity">
    <reaction evidence="1">
        <text>ATP + protein L-histidine = ADP + protein N-phospho-L-histidine.</text>
        <dbReference type="EC" id="2.7.13.3"/>
    </reaction>
</comment>
<evidence type="ECO:0000256" key="3">
    <source>
        <dbReference type="ARBA" id="ARBA00012438"/>
    </source>
</evidence>